<dbReference type="EMBL" id="JACDUR010000014">
    <property type="protein sequence ID" value="MBA2897828.1"/>
    <property type="molecule type" value="Genomic_DNA"/>
</dbReference>
<sequence>MTASAAEHAATLENDARIVKECGARLAGVLAGMGDDAPTWLRELVDAHRAACEVASGDLAAAARRLRRLAEG</sequence>
<comment type="caution">
    <text evidence="1">The sequence shown here is derived from an EMBL/GenBank/DDBJ whole genome shotgun (WGS) entry which is preliminary data.</text>
</comment>
<gene>
    <name evidence="1" type="ORF">HNR30_009234</name>
</gene>
<organism evidence="1 2">
    <name type="scientific">Nonomuraea soli</name>
    <dbReference type="NCBI Taxonomy" id="1032476"/>
    <lineage>
        <taxon>Bacteria</taxon>
        <taxon>Bacillati</taxon>
        <taxon>Actinomycetota</taxon>
        <taxon>Actinomycetes</taxon>
        <taxon>Streptosporangiales</taxon>
        <taxon>Streptosporangiaceae</taxon>
        <taxon>Nonomuraea</taxon>
    </lineage>
</organism>
<evidence type="ECO:0000313" key="1">
    <source>
        <dbReference type="EMBL" id="MBA2897828.1"/>
    </source>
</evidence>
<name>A0A7W0CVC1_9ACTN</name>
<dbReference type="AlphaFoldDB" id="A0A7W0CVC1"/>
<protein>
    <submittedName>
        <fullName evidence="1">Uncharacterized protein</fullName>
    </submittedName>
</protein>
<accession>A0A7W0CVC1</accession>
<reference evidence="1 2" key="1">
    <citation type="submission" date="2020-07" db="EMBL/GenBank/DDBJ databases">
        <title>Genomic Encyclopedia of Type Strains, Phase IV (KMG-IV): sequencing the most valuable type-strain genomes for metagenomic binning, comparative biology and taxonomic classification.</title>
        <authorList>
            <person name="Goeker M."/>
        </authorList>
    </citation>
    <scope>NUCLEOTIDE SEQUENCE [LARGE SCALE GENOMIC DNA]</scope>
    <source>
        <strain evidence="1 2">DSM 45533</strain>
    </source>
</reference>
<evidence type="ECO:0000313" key="2">
    <source>
        <dbReference type="Proteomes" id="UP000530928"/>
    </source>
</evidence>
<keyword evidence="2" id="KW-1185">Reference proteome</keyword>
<dbReference type="Proteomes" id="UP000530928">
    <property type="component" value="Unassembled WGS sequence"/>
</dbReference>
<dbReference type="RefSeq" id="WP_181616507.1">
    <property type="nucleotide sequence ID" value="NZ_BAABAM010000016.1"/>
</dbReference>
<proteinExistence type="predicted"/>